<protein>
    <submittedName>
        <fullName evidence="1">Uncharacterized protein</fullName>
    </submittedName>
</protein>
<evidence type="ECO:0000313" key="1">
    <source>
        <dbReference type="EMBL" id="NVL07762.1"/>
    </source>
</evidence>
<proteinExistence type="predicted"/>
<dbReference type="AlphaFoldDB" id="A0A973WN11"/>
<comment type="caution">
    <text evidence="1">The sequence shown here is derived from an EMBL/GenBank/DDBJ whole genome shotgun (WGS) entry which is preliminary data.</text>
</comment>
<organism evidence="1">
    <name type="scientific">Bradyrhizobium quebecense</name>
    <dbReference type="NCBI Taxonomy" id="2748629"/>
    <lineage>
        <taxon>Bacteria</taxon>
        <taxon>Pseudomonadati</taxon>
        <taxon>Pseudomonadota</taxon>
        <taxon>Alphaproteobacteria</taxon>
        <taxon>Hyphomicrobiales</taxon>
        <taxon>Nitrobacteraceae</taxon>
        <taxon>Bradyrhizobium</taxon>
    </lineage>
</organism>
<reference evidence="1" key="1">
    <citation type="submission" date="2020-06" db="EMBL/GenBank/DDBJ databases">
        <title>Whole Genome Sequence of Bradyrhizobium sp. Strain 66S1MB.</title>
        <authorList>
            <person name="Bromfield E."/>
            <person name="Cloutier S."/>
        </authorList>
    </citation>
    <scope>NUCLEOTIDE SEQUENCE</scope>
    <source>
        <strain evidence="1">66S1MB</strain>
    </source>
</reference>
<name>A0A973WN11_9BRAD</name>
<accession>A0A973WN11</accession>
<dbReference type="EMBL" id="JABWSX010000001">
    <property type="protein sequence ID" value="NVL07762.1"/>
    <property type="molecule type" value="Genomic_DNA"/>
</dbReference>
<gene>
    <name evidence="1" type="ORF">HU230_18845</name>
</gene>
<sequence length="175" mass="19710">MKYTIGQQVWHAGWDSFETRLECPDCAGEGRIRVLLPDNDVVSVDCVACQSGYARPCGYLTVHERKAVATLTTITGVEIEQGKTKWRTSDHYRVSEDHLFDTEAEAQAAASAIAAAADLEERERVGKKHKDTRSWAWNARYHRKCIKEAQRQIEYHTSKLSVASIKAKADKNTTI</sequence>
<dbReference type="RefSeq" id="WP_176531381.1">
    <property type="nucleotide sequence ID" value="NZ_CP088022.1"/>
</dbReference>